<sequence length="864" mass="96691">MRLRLDSNMEDIQDNTEQSLSPTSSDMGDTGDTQVVPRVGDQYQANVPCLITEYDPLKLKNMPGNSIVTFDTHCSFVLGLPIPVMWLKAEIKNINGTVESVNSEESQVISKNECQKFEIQPVAFSLNRGNDLEDSNHQLGAASTKMKVDLIFSEKPESKMNKVDGESCPFPGIASGFWTDLERDSFLLGLFIFGKNLISVKRFVESKGMGDILAFYYGPFYRSDEFRRWSECRKLRTRRNVQGRKIFTGWRQQELLSRLLSHVSQECHHILLQIFRLYGEGKIAFEDYIFALTHAVGINVLVEAIGIGKGKQDLTSVAIEPKSNHVISVRHEIPIGKACSSLTSADIIKFLTGDFRLSKARSSDLFWEAVWPRLLARGWHSEQPKDQAISGSNSKYSLVFLVPGVKKFSRRRLVKGKHYFDSVSDVLNKVASDPELLELQVESAKGDQNKDEYRWDPPSKKNQDCLSNKRHCYLQPRNLNCDRNVQKFTIIDTSLAYGTEQPKVRELRSLPVGGAGASSFSSISSESEQDTSEESEEEAIEMKTQNPAENDIDRKAICDSSDCVNSIRNSSTCDSLDPTTAAAENHEIDSLCLLNDKQPRETMEYQFSWKFKPDPPKYLVPLRKQLSYIGCNIEQSISTNKNVSAETKLNEDESHCTSNSHTYEDIICPAQNSSSATSLAKGSPDRDCEAVVGEDCRGSGVHTEKPQSPKLIDLNVPHVSSDFEDEPIMKEMIQNNDSLHENETCLPSKMNCQADPDLMKLSDAMAAPWHPPVLNSRRQSTRNRPLTTKALEAMELGFFNTKKRKCGNSLANNKMSMSSRRVRGRNASRGTANDDVQNNAEDSGGGEVLDGSYNNTDIVDESLV</sequence>
<feature type="compositionally biased region" description="Polar residues" evidence="5">
    <location>
        <begin position="828"/>
        <end position="841"/>
    </location>
</feature>
<keyword evidence="3" id="KW-0804">Transcription</keyword>
<evidence type="ECO:0000259" key="6">
    <source>
        <dbReference type="Pfam" id="PF24662"/>
    </source>
</evidence>
<evidence type="ECO:0008006" key="10">
    <source>
        <dbReference type="Google" id="ProtNLM"/>
    </source>
</evidence>
<evidence type="ECO:0000256" key="2">
    <source>
        <dbReference type="ARBA" id="ARBA00023015"/>
    </source>
</evidence>
<evidence type="ECO:0000256" key="4">
    <source>
        <dbReference type="ARBA" id="ARBA00023242"/>
    </source>
</evidence>
<dbReference type="GO" id="GO:0003714">
    <property type="term" value="F:transcription corepressor activity"/>
    <property type="evidence" value="ECO:0007669"/>
    <property type="project" value="TreeGrafter"/>
</dbReference>
<feature type="compositionally biased region" description="Polar residues" evidence="5">
    <location>
        <begin position="809"/>
        <end position="819"/>
    </location>
</feature>
<feature type="region of interest" description="Disordered" evidence="5">
    <location>
        <begin position="807"/>
        <end position="864"/>
    </location>
</feature>
<evidence type="ECO:0000259" key="7">
    <source>
        <dbReference type="Pfam" id="PF25826"/>
    </source>
</evidence>
<feature type="domain" description="DUF7650" evidence="6">
    <location>
        <begin position="345"/>
        <end position="434"/>
    </location>
</feature>
<feature type="compositionally biased region" description="Acidic residues" evidence="5">
    <location>
        <begin position="527"/>
        <end position="539"/>
    </location>
</feature>
<dbReference type="GO" id="GO:0005634">
    <property type="term" value="C:nucleus"/>
    <property type="evidence" value="ECO:0007669"/>
    <property type="project" value="UniProtKB-SubCell"/>
</dbReference>
<evidence type="ECO:0000313" key="8">
    <source>
        <dbReference type="EMBL" id="KAJ8898812.1"/>
    </source>
</evidence>
<dbReference type="EMBL" id="JAIWQS010000008">
    <property type="protein sequence ID" value="KAJ8898812.1"/>
    <property type="molecule type" value="Genomic_DNA"/>
</dbReference>
<evidence type="ECO:0000256" key="5">
    <source>
        <dbReference type="SAM" id="MobiDB-lite"/>
    </source>
</evidence>
<dbReference type="Pfam" id="PF25826">
    <property type="entry name" value="DUF7952"/>
    <property type="match status" value="1"/>
</dbReference>
<evidence type="ECO:0000256" key="1">
    <source>
        <dbReference type="ARBA" id="ARBA00004123"/>
    </source>
</evidence>
<dbReference type="PANTHER" id="PTHR13859">
    <property type="entry name" value="ATROPHIN-RELATED"/>
    <property type="match status" value="1"/>
</dbReference>
<keyword evidence="2" id="KW-0805">Transcription regulation</keyword>
<proteinExistence type="predicted"/>
<feature type="region of interest" description="Disordered" evidence="5">
    <location>
        <begin position="514"/>
        <end position="551"/>
    </location>
</feature>
<feature type="region of interest" description="Disordered" evidence="5">
    <location>
        <begin position="1"/>
        <end position="32"/>
    </location>
</feature>
<name>A0AAV8UBY0_9ROSI</name>
<dbReference type="InterPro" id="IPR056067">
    <property type="entry name" value="DUF7650"/>
</dbReference>
<comment type="subcellular location">
    <subcellularLocation>
        <location evidence="1">Nucleus</location>
    </subcellularLocation>
</comment>
<accession>A0AAV8UBY0</accession>
<dbReference type="AlphaFoldDB" id="A0AAV8UBY0"/>
<comment type="caution">
    <text evidence="8">The sequence shown here is derived from an EMBL/GenBank/DDBJ whole genome shotgun (WGS) entry which is preliminary data.</text>
</comment>
<evidence type="ECO:0000256" key="3">
    <source>
        <dbReference type="ARBA" id="ARBA00023163"/>
    </source>
</evidence>
<feature type="domain" description="DUF7952" evidence="7">
    <location>
        <begin position="178"/>
        <end position="308"/>
    </location>
</feature>
<keyword evidence="4" id="KW-0539">Nucleus</keyword>
<keyword evidence="9" id="KW-1185">Reference proteome</keyword>
<protein>
    <recommendedName>
        <fullName evidence="10">SANT domain-containing protein</fullName>
    </recommendedName>
</protein>
<dbReference type="Proteomes" id="UP001159364">
    <property type="component" value="Linkage Group LG08"/>
</dbReference>
<dbReference type="FunFam" id="1.10.10.60:FF:000374">
    <property type="entry name" value="Arginine-glutamic acid dipeptide repeat protein"/>
    <property type="match status" value="1"/>
</dbReference>
<dbReference type="InterPro" id="IPR057712">
    <property type="entry name" value="DUF7952"/>
</dbReference>
<dbReference type="Pfam" id="PF24662">
    <property type="entry name" value="DUF7650"/>
    <property type="match status" value="1"/>
</dbReference>
<evidence type="ECO:0000313" key="9">
    <source>
        <dbReference type="Proteomes" id="UP001159364"/>
    </source>
</evidence>
<feature type="compositionally biased region" description="Basic and acidic residues" evidence="5">
    <location>
        <begin position="444"/>
        <end position="461"/>
    </location>
</feature>
<dbReference type="PANTHER" id="PTHR13859:SF11">
    <property type="entry name" value="GRUNGE, ISOFORM J"/>
    <property type="match status" value="1"/>
</dbReference>
<reference evidence="8 9" key="1">
    <citation type="submission" date="2021-09" db="EMBL/GenBank/DDBJ databases">
        <title>Genomic insights and catalytic innovation underlie evolution of tropane alkaloids biosynthesis.</title>
        <authorList>
            <person name="Wang Y.-J."/>
            <person name="Tian T."/>
            <person name="Huang J.-P."/>
            <person name="Huang S.-X."/>
        </authorList>
    </citation>
    <scope>NUCLEOTIDE SEQUENCE [LARGE SCALE GENOMIC DNA]</scope>
    <source>
        <strain evidence="8">KIB-2018</strain>
        <tissue evidence="8">Leaf</tissue>
    </source>
</reference>
<gene>
    <name evidence="8" type="ORF">K2173_007237</name>
</gene>
<organism evidence="8 9">
    <name type="scientific">Erythroxylum novogranatense</name>
    <dbReference type="NCBI Taxonomy" id="1862640"/>
    <lineage>
        <taxon>Eukaryota</taxon>
        <taxon>Viridiplantae</taxon>
        <taxon>Streptophyta</taxon>
        <taxon>Embryophyta</taxon>
        <taxon>Tracheophyta</taxon>
        <taxon>Spermatophyta</taxon>
        <taxon>Magnoliopsida</taxon>
        <taxon>eudicotyledons</taxon>
        <taxon>Gunneridae</taxon>
        <taxon>Pentapetalae</taxon>
        <taxon>rosids</taxon>
        <taxon>fabids</taxon>
        <taxon>Malpighiales</taxon>
        <taxon>Erythroxylaceae</taxon>
        <taxon>Erythroxylum</taxon>
    </lineage>
</organism>
<feature type="compositionally biased region" description="Polar residues" evidence="5">
    <location>
        <begin position="15"/>
        <end position="32"/>
    </location>
</feature>
<feature type="region of interest" description="Disordered" evidence="5">
    <location>
        <begin position="442"/>
        <end position="461"/>
    </location>
</feature>